<dbReference type="GO" id="GO:0016567">
    <property type="term" value="P:protein ubiquitination"/>
    <property type="evidence" value="ECO:0007669"/>
    <property type="project" value="TreeGrafter"/>
</dbReference>
<keyword evidence="5" id="KW-0812">Transmembrane</keyword>
<dbReference type="PANTHER" id="PTHR22791">
    <property type="entry name" value="RING-TYPE DOMAIN-CONTAINING PROTEIN"/>
    <property type="match status" value="1"/>
</dbReference>
<keyword evidence="1" id="KW-0479">Metal-binding</keyword>
<evidence type="ECO:0000256" key="2">
    <source>
        <dbReference type="ARBA" id="ARBA00022771"/>
    </source>
</evidence>
<dbReference type="InterPro" id="IPR027370">
    <property type="entry name" value="Znf-RING_euk"/>
</dbReference>
<dbReference type="Pfam" id="PF13445">
    <property type="entry name" value="zf-RING_UBOX"/>
    <property type="match status" value="1"/>
</dbReference>
<dbReference type="SMART" id="SM00184">
    <property type="entry name" value="RING"/>
    <property type="match status" value="1"/>
</dbReference>
<dbReference type="PROSITE" id="PS50089">
    <property type="entry name" value="ZF_RING_2"/>
    <property type="match status" value="1"/>
</dbReference>
<dbReference type="PROSITE" id="PS00518">
    <property type="entry name" value="ZF_RING_1"/>
    <property type="match status" value="1"/>
</dbReference>
<keyword evidence="2 4" id="KW-0863">Zinc-finger</keyword>
<dbReference type="OrthoDB" id="252722at2759"/>
<evidence type="ECO:0000256" key="3">
    <source>
        <dbReference type="ARBA" id="ARBA00022833"/>
    </source>
</evidence>
<dbReference type="PANTHER" id="PTHR22791:SF30">
    <property type="entry name" value="RING FINGER PROTEIN 223-LIKE"/>
    <property type="match status" value="1"/>
</dbReference>
<dbReference type="GO" id="GO:0008270">
    <property type="term" value="F:zinc ion binding"/>
    <property type="evidence" value="ECO:0007669"/>
    <property type="project" value="UniProtKB-KW"/>
</dbReference>
<dbReference type="Ensembl" id="ENSLLET00000049498.1">
    <property type="protein sequence ID" value="ENSLLEP00000047630.1"/>
    <property type="gene ID" value="ENSLLEG00000030082.1"/>
</dbReference>
<accession>A0A8C5R4S5</accession>
<dbReference type="InterPro" id="IPR013083">
    <property type="entry name" value="Znf_RING/FYVE/PHD"/>
</dbReference>
<dbReference type="Gene3D" id="3.30.40.10">
    <property type="entry name" value="Zinc/RING finger domain, C3HC4 (zinc finger)"/>
    <property type="match status" value="1"/>
</dbReference>
<feature type="domain" description="RING-type" evidence="6">
    <location>
        <begin position="16"/>
        <end position="63"/>
    </location>
</feature>
<evidence type="ECO:0000259" key="6">
    <source>
        <dbReference type="PROSITE" id="PS50089"/>
    </source>
</evidence>
<proteinExistence type="predicted"/>
<keyword evidence="3" id="KW-0862">Zinc</keyword>
<keyword evidence="5" id="KW-1133">Transmembrane helix</keyword>
<evidence type="ECO:0000256" key="4">
    <source>
        <dbReference type="PROSITE-ProRule" id="PRU00175"/>
    </source>
</evidence>
<reference evidence="7" key="1">
    <citation type="submission" date="2025-08" db="UniProtKB">
        <authorList>
            <consortium name="Ensembl"/>
        </authorList>
    </citation>
    <scope>IDENTIFICATION</scope>
</reference>
<name>A0A8C5R4S5_9ANUR</name>
<evidence type="ECO:0000256" key="5">
    <source>
        <dbReference type="SAM" id="Phobius"/>
    </source>
</evidence>
<dbReference type="InterPro" id="IPR051435">
    <property type="entry name" value="RING_finger_E3_ubiq-ligases"/>
</dbReference>
<dbReference type="InterPro" id="IPR001841">
    <property type="entry name" value="Znf_RING"/>
</dbReference>
<keyword evidence="5" id="KW-0472">Membrane</keyword>
<dbReference type="GO" id="GO:0061630">
    <property type="term" value="F:ubiquitin protein ligase activity"/>
    <property type="evidence" value="ECO:0007669"/>
    <property type="project" value="TreeGrafter"/>
</dbReference>
<feature type="transmembrane region" description="Helical" evidence="5">
    <location>
        <begin position="151"/>
        <end position="173"/>
    </location>
</feature>
<keyword evidence="8" id="KW-1185">Reference proteome</keyword>
<dbReference type="InterPro" id="IPR017907">
    <property type="entry name" value="Znf_RING_CS"/>
</dbReference>
<evidence type="ECO:0000256" key="1">
    <source>
        <dbReference type="ARBA" id="ARBA00022723"/>
    </source>
</evidence>
<dbReference type="AlphaFoldDB" id="A0A8C5R4S5"/>
<dbReference type="GeneTree" id="ENSGT01010000223148"/>
<dbReference type="Proteomes" id="UP000694569">
    <property type="component" value="Unplaced"/>
</dbReference>
<evidence type="ECO:0000313" key="7">
    <source>
        <dbReference type="Ensembl" id="ENSLLEP00000047630.1"/>
    </source>
</evidence>
<evidence type="ECO:0000313" key="8">
    <source>
        <dbReference type="Proteomes" id="UP000694569"/>
    </source>
</evidence>
<protein>
    <recommendedName>
        <fullName evidence="6">RING-type domain-containing protein</fullName>
    </recommendedName>
</protein>
<reference evidence="7" key="2">
    <citation type="submission" date="2025-09" db="UniProtKB">
        <authorList>
            <consortium name="Ensembl"/>
        </authorList>
    </citation>
    <scope>IDENTIFICATION</scope>
</reference>
<organism evidence="7 8">
    <name type="scientific">Leptobrachium leishanense</name>
    <name type="common">Leishan spiny toad</name>
    <dbReference type="NCBI Taxonomy" id="445787"/>
    <lineage>
        <taxon>Eukaryota</taxon>
        <taxon>Metazoa</taxon>
        <taxon>Chordata</taxon>
        <taxon>Craniata</taxon>
        <taxon>Vertebrata</taxon>
        <taxon>Euteleostomi</taxon>
        <taxon>Amphibia</taxon>
        <taxon>Batrachia</taxon>
        <taxon>Anura</taxon>
        <taxon>Pelobatoidea</taxon>
        <taxon>Megophryidae</taxon>
        <taxon>Leptobrachium</taxon>
    </lineage>
</organism>
<sequence>MTSLETQEKESCIPECSICFSTYDNVFKTPLLLPCSHTFCMECLSKLCVFKREHETFCCPMCRAAVTIPPGGVPKLPPDMLVVSQFPLWMGQLQEVWMEGSKLCWKKGSGEDNLVVTIYLLGVGTAAPHFSQTRNLVEIPRQPHYHRCSVLFRNYACIIWIFITYFTFLTGIMDAARANDSTSLSDWMTRGRGLRCF</sequence>
<dbReference type="SUPFAM" id="SSF57850">
    <property type="entry name" value="RING/U-box"/>
    <property type="match status" value="1"/>
</dbReference>